<evidence type="ECO:0000256" key="7">
    <source>
        <dbReference type="ARBA" id="ARBA00023004"/>
    </source>
</evidence>
<evidence type="ECO:0000313" key="12">
    <source>
        <dbReference type="EMBL" id="KAK0434401.1"/>
    </source>
</evidence>
<dbReference type="GO" id="GO:0020037">
    <property type="term" value="F:heme binding"/>
    <property type="evidence" value="ECO:0007669"/>
    <property type="project" value="InterPro"/>
</dbReference>
<dbReference type="AlphaFoldDB" id="A0AA39MGW6"/>
<dbReference type="InterPro" id="IPR002401">
    <property type="entry name" value="Cyt_P450_E_grp-I"/>
</dbReference>
<comment type="cofactor">
    <cofactor evidence="1 9">
        <name>heme</name>
        <dbReference type="ChEBI" id="CHEBI:30413"/>
    </cofactor>
</comment>
<evidence type="ECO:0000256" key="1">
    <source>
        <dbReference type="ARBA" id="ARBA00001971"/>
    </source>
</evidence>
<reference evidence="12" key="1">
    <citation type="submission" date="2023-06" db="EMBL/GenBank/DDBJ databases">
        <authorList>
            <consortium name="Lawrence Berkeley National Laboratory"/>
            <person name="Ahrendt S."/>
            <person name="Sahu N."/>
            <person name="Indic B."/>
            <person name="Wong-Bajracharya J."/>
            <person name="Merenyi Z."/>
            <person name="Ke H.-M."/>
            <person name="Monk M."/>
            <person name="Kocsube S."/>
            <person name="Drula E."/>
            <person name="Lipzen A."/>
            <person name="Balint B."/>
            <person name="Henrissat B."/>
            <person name="Andreopoulos B."/>
            <person name="Martin F.M."/>
            <person name="Harder C.B."/>
            <person name="Rigling D."/>
            <person name="Ford K.L."/>
            <person name="Foster G.D."/>
            <person name="Pangilinan J."/>
            <person name="Papanicolaou A."/>
            <person name="Barry K."/>
            <person name="LaButti K."/>
            <person name="Viragh M."/>
            <person name="Koriabine M."/>
            <person name="Yan M."/>
            <person name="Riley R."/>
            <person name="Champramary S."/>
            <person name="Plett K.L."/>
            <person name="Tsai I.J."/>
            <person name="Slot J."/>
            <person name="Sipos G."/>
            <person name="Plett J."/>
            <person name="Nagy L.G."/>
            <person name="Grigoriev I.V."/>
        </authorList>
    </citation>
    <scope>NUCLEOTIDE SEQUENCE</scope>
    <source>
        <strain evidence="12">CCBAS 213</strain>
    </source>
</reference>
<evidence type="ECO:0000256" key="8">
    <source>
        <dbReference type="ARBA" id="ARBA00023033"/>
    </source>
</evidence>
<evidence type="ECO:0000256" key="4">
    <source>
        <dbReference type="ARBA" id="ARBA00022617"/>
    </source>
</evidence>
<keyword evidence="4 9" id="KW-0349">Heme</keyword>
<dbReference type="GO" id="GO:0004497">
    <property type="term" value="F:monooxygenase activity"/>
    <property type="evidence" value="ECO:0007669"/>
    <property type="project" value="UniProtKB-KW"/>
</dbReference>
<dbReference type="InterPro" id="IPR050364">
    <property type="entry name" value="Cytochrome_P450_fung"/>
</dbReference>
<dbReference type="SUPFAM" id="SSF48264">
    <property type="entry name" value="Cytochrome P450"/>
    <property type="match status" value="1"/>
</dbReference>
<dbReference type="RefSeq" id="XP_060321730.1">
    <property type="nucleotide sequence ID" value="XM_060481974.1"/>
</dbReference>
<comment type="similarity">
    <text evidence="3 10">Belongs to the cytochrome P450 family.</text>
</comment>
<evidence type="ECO:0000256" key="10">
    <source>
        <dbReference type="RuleBase" id="RU000461"/>
    </source>
</evidence>
<dbReference type="GeneID" id="85365522"/>
<sequence>MRSDSLSTHPRIIEDDPTMESSPLLAIIIIAIISLISATWFTFYRTRRNEPFPPGPKGLPLAGNLLDIPSEKEWLTFAKWGEIYGDILSISILGRRMVVINSAQTAIDILEKKSIIYSERPVMGMAGELVGFKNALVLLSPGTRFRNQRRLTHQQFGSSAAIKQFSLIVESETRRLLKRLSDKPEHLAEHIRTTTGAIVLRIIYGYEVQQENDLFVEMVDKVTQYFALSMTPGSFLANPIPMLRHIPDWFPGAGFKQIAKEWRSTTFLMIDTIYDFVKQQMATGKACVSFTSKLLESGLNMEKEFDIKWLAATLHGAGADTTVAAIYAFFKAMLLFPDVQTKAQAEIDAVVGNDRLPQFDDREHLAYINALVLEVSRWHTVAPLAVPHSVRKDDVHSGYLIKKGTLVLPNIWKMLHDPVVYKEPFDFNPERFIRTKDREPEADPYKVAFGFGRRICPGRLLADSSIFIVCAMVLAVFDISKYSENGVILEPDTGHTAGNISHPTPFKCMIKARSERALDLINRESSV</sequence>
<organism evidence="12 13">
    <name type="scientific">Armillaria tabescens</name>
    <name type="common">Ringless honey mushroom</name>
    <name type="synonym">Agaricus tabescens</name>
    <dbReference type="NCBI Taxonomy" id="1929756"/>
    <lineage>
        <taxon>Eukaryota</taxon>
        <taxon>Fungi</taxon>
        <taxon>Dikarya</taxon>
        <taxon>Basidiomycota</taxon>
        <taxon>Agaricomycotina</taxon>
        <taxon>Agaricomycetes</taxon>
        <taxon>Agaricomycetidae</taxon>
        <taxon>Agaricales</taxon>
        <taxon>Marasmiineae</taxon>
        <taxon>Physalacriaceae</taxon>
        <taxon>Desarmillaria</taxon>
    </lineage>
</organism>
<evidence type="ECO:0000256" key="2">
    <source>
        <dbReference type="ARBA" id="ARBA00005179"/>
    </source>
</evidence>
<dbReference type="InterPro" id="IPR017972">
    <property type="entry name" value="Cyt_P450_CS"/>
</dbReference>
<keyword evidence="5 9" id="KW-0479">Metal-binding</keyword>
<gene>
    <name evidence="12" type="ORF">EV420DRAFT_399330</name>
</gene>
<comment type="caution">
    <text evidence="12">The sequence shown here is derived from an EMBL/GenBank/DDBJ whole genome shotgun (WGS) entry which is preliminary data.</text>
</comment>
<dbReference type="GO" id="GO:0016705">
    <property type="term" value="F:oxidoreductase activity, acting on paired donors, with incorporation or reduction of molecular oxygen"/>
    <property type="evidence" value="ECO:0007669"/>
    <property type="project" value="InterPro"/>
</dbReference>
<evidence type="ECO:0000256" key="11">
    <source>
        <dbReference type="SAM" id="Phobius"/>
    </source>
</evidence>
<name>A0AA39MGW6_ARMTA</name>
<dbReference type="InterPro" id="IPR001128">
    <property type="entry name" value="Cyt_P450"/>
</dbReference>
<keyword evidence="8 10" id="KW-0503">Monooxygenase</keyword>
<evidence type="ECO:0000256" key="6">
    <source>
        <dbReference type="ARBA" id="ARBA00023002"/>
    </source>
</evidence>
<keyword evidence="13" id="KW-1185">Reference proteome</keyword>
<dbReference type="Proteomes" id="UP001175211">
    <property type="component" value="Unassembled WGS sequence"/>
</dbReference>
<evidence type="ECO:0000313" key="13">
    <source>
        <dbReference type="Proteomes" id="UP001175211"/>
    </source>
</evidence>
<comment type="pathway">
    <text evidence="2">Secondary metabolite biosynthesis.</text>
</comment>
<dbReference type="PROSITE" id="PS00086">
    <property type="entry name" value="CYTOCHROME_P450"/>
    <property type="match status" value="1"/>
</dbReference>
<dbReference type="Pfam" id="PF00067">
    <property type="entry name" value="p450"/>
    <property type="match status" value="1"/>
</dbReference>
<accession>A0AA39MGW6</accession>
<proteinExistence type="inferred from homology"/>
<evidence type="ECO:0000256" key="5">
    <source>
        <dbReference type="ARBA" id="ARBA00022723"/>
    </source>
</evidence>
<dbReference type="GO" id="GO:0005506">
    <property type="term" value="F:iron ion binding"/>
    <property type="evidence" value="ECO:0007669"/>
    <property type="project" value="InterPro"/>
</dbReference>
<feature type="binding site" description="axial binding residue" evidence="9">
    <location>
        <position position="456"/>
    </location>
    <ligand>
        <name>heme</name>
        <dbReference type="ChEBI" id="CHEBI:30413"/>
    </ligand>
    <ligandPart>
        <name>Fe</name>
        <dbReference type="ChEBI" id="CHEBI:18248"/>
    </ligandPart>
</feature>
<dbReference type="Gene3D" id="1.10.630.10">
    <property type="entry name" value="Cytochrome P450"/>
    <property type="match status" value="1"/>
</dbReference>
<keyword evidence="7 9" id="KW-0408">Iron</keyword>
<protein>
    <submittedName>
        <fullName evidence="12">Cytochrome P450</fullName>
    </submittedName>
</protein>
<keyword evidence="11" id="KW-1133">Transmembrane helix</keyword>
<dbReference type="EMBL" id="JAUEPS010000188">
    <property type="protein sequence ID" value="KAK0434401.1"/>
    <property type="molecule type" value="Genomic_DNA"/>
</dbReference>
<dbReference type="InterPro" id="IPR036396">
    <property type="entry name" value="Cyt_P450_sf"/>
</dbReference>
<keyword evidence="11" id="KW-0472">Membrane</keyword>
<keyword evidence="11" id="KW-0812">Transmembrane</keyword>
<evidence type="ECO:0000256" key="9">
    <source>
        <dbReference type="PIRSR" id="PIRSR602401-1"/>
    </source>
</evidence>
<keyword evidence="6 10" id="KW-0560">Oxidoreductase</keyword>
<dbReference type="PANTHER" id="PTHR46300">
    <property type="entry name" value="P450, PUTATIVE (EUROFUNG)-RELATED-RELATED"/>
    <property type="match status" value="1"/>
</dbReference>
<dbReference type="CDD" id="cd11065">
    <property type="entry name" value="CYP64-like"/>
    <property type="match status" value="1"/>
</dbReference>
<evidence type="ECO:0000256" key="3">
    <source>
        <dbReference type="ARBA" id="ARBA00010617"/>
    </source>
</evidence>
<dbReference type="PANTHER" id="PTHR46300:SF7">
    <property type="entry name" value="P450, PUTATIVE (EUROFUNG)-RELATED"/>
    <property type="match status" value="1"/>
</dbReference>
<feature type="transmembrane region" description="Helical" evidence="11">
    <location>
        <begin position="24"/>
        <end position="44"/>
    </location>
</feature>
<dbReference type="PRINTS" id="PR00463">
    <property type="entry name" value="EP450I"/>
</dbReference>